<dbReference type="EMBL" id="JADING010000101">
    <property type="protein sequence ID" value="MBO8414540.1"/>
    <property type="molecule type" value="Genomic_DNA"/>
</dbReference>
<evidence type="ECO:0000313" key="2">
    <source>
        <dbReference type="Proteomes" id="UP000823629"/>
    </source>
</evidence>
<name>A0A9D9D9Q1_9BACL</name>
<dbReference type="Pfam" id="PF13195">
    <property type="entry name" value="DUF4011"/>
    <property type="match status" value="1"/>
</dbReference>
<reference evidence="1" key="2">
    <citation type="journal article" date="2021" name="PeerJ">
        <title>Extensive microbial diversity within the chicken gut microbiome revealed by metagenomics and culture.</title>
        <authorList>
            <person name="Gilroy R."/>
            <person name="Ravi A."/>
            <person name="Getino M."/>
            <person name="Pursley I."/>
            <person name="Horton D.L."/>
            <person name="Alikhan N.F."/>
            <person name="Baker D."/>
            <person name="Gharbi K."/>
            <person name="Hall N."/>
            <person name="Watson M."/>
            <person name="Adriaenssens E.M."/>
            <person name="Foster-Nyarko E."/>
            <person name="Jarju S."/>
            <person name="Secka A."/>
            <person name="Antonio M."/>
            <person name="Oren A."/>
            <person name="Chaudhuri R.R."/>
            <person name="La Ragione R."/>
            <person name="Hildebrand F."/>
            <person name="Pallen M.J."/>
        </authorList>
    </citation>
    <scope>NUCLEOTIDE SEQUENCE</scope>
    <source>
        <strain evidence="1">1748</strain>
    </source>
</reference>
<dbReference type="InterPro" id="IPR025103">
    <property type="entry name" value="DUF4011"/>
</dbReference>
<reference evidence="1" key="1">
    <citation type="submission" date="2020-10" db="EMBL/GenBank/DDBJ databases">
        <authorList>
            <person name="Gilroy R."/>
        </authorList>
    </citation>
    <scope>NUCLEOTIDE SEQUENCE</scope>
    <source>
        <strain evidence="1">1748</strain>
    </source>
</reference>
<accession>A0A9D9D9Q1</accession>
<proteinExistence type="predicted"/>
<sequence>MNQMRSNRSIINGFRSKIAQSKLLDLNSENCGLDLIYVDERNIFSCLSMAKEVSFVNFFEKELAFKDDKIRFLNKEIERKKRYSVSYLKPMIGQELLLNQLTTTSLPLYQDRMLEDMCQSNTVYLSYGDLYYQKINEKKISVAPLVFFKVKVIKKDAVYYLVSDRSSPMFNTVLQDYLLKNYRLDLQYEYFGFDYARFMRIQNEKVSSLSFSIDSSFHLINLDIERDLRLQAVISLDDKRFLETNPVYRHLEGEVKNDGKEESVADGEHFSFVNKGLFQLERDSIVHVKEINAFEKTFVKDLISDYILKKKNVLFVSSSSKKDLDIRKEMSSFYYDGLIPYCKVYQAGSALFTLLKSRQKQKSYLPDTDLVMKKQRLLAYSEDLLNNDRKLKQIQVIGQNSDEQGCSLYLESLEKAKKTYTFSPFGEYTYQNYLSDKDFLDFIKDNSYFTEVSFSNHPFNGLSSFVQYSEYDDIVALIKKTIEDFFEFNKAIEEAKIRLTQWNPFTSLRGYDSAISAFSIFLKYAGFTKKYLEMNYTPNILADIEKLKEIYRLKASISLSLDMACKPDVWNEDFNFISQNKENRKEEKLIKKRFKNYIKIPPFKKTYKNVLVLIEKYALNERELE</sequence>
<evidence type="ECO:0000313" key="1">
    <source>
        <dbReference type="EMBL" id="MBO8414540.1"/>
    </source>
</evidence>
<gene>
    <name evidence="1" type="ORF">IAC78_03615</name>
</gene>
<organism evidence="1 2">
    <name type="scientific">Candidatus Scatoplasma merdavium</name>
    <dbReference type="NCBI Taxonomy" id="2840932"/>
    <lineage>
        <taxon>Bacteria</taxon>
        <taxon>Bacillati</taxon>
        <taxon>Bacillota</taxon>
        <taxon>Bacilli</taxon>
        <taxon>Bacillales</taxon>
        <taxon>Candidatus Scatoplasma</taxon>
    </lineage>
</organism>
<comment type="caution">
    <text evidence="1">The sequence shown here is derived from an EMBL/GenBank/DDBJ whole genome shotgun (WGS) entry which is preliminary data.</text>
</comment>
<dbReference type="AlphaFoldDB" id="A0A9D9D9Q1"/>
<protein>
    <submittedName>
        <fullName evidence="1">Uncharacterized protein</fullName>
    </submittedName>
</protein>
<feature type="non-terminal residue" evidence="1">
    <location>
        <position position="625"/>
    </location>
</feature>
<dbReference type="Proteomes" id="UP000823629">
    <property type="component" value="Unassembled WGS sequence"/>
</dbReference>